<proteinExistence type="predicted"/>
<dbReference type="InterPro" id="IPR036388">
    <property type="entry name" value="WH-like_DNA-bd_sf"/>
</dbReference>
<evidence type="ECO:0000256" key="4">
    <source>
        <dbReference type="SAM" id="MobiDB-lite"/>
    </source>
</evidence>
<evidence type="ECO:0000259" key="5">
    <source>
        <dbReference type="PROSITE" id="PS50043"/>
    </source>
</evidence>
<evidence type="ECO:0000256" key="2">
    <source>
        <dbReference type="ARBA" id="ARBA00023125"/>
    </source>
</evidence>
<dbReference type="GO" id="GO:0003677">
    <property type="term" value="F:DNA binding"/>
    <property type="evidence" value="ECO:0007669"/>
    <property type="project" value="UniProtKB-KW"/>
</dbReference>
<dbReference type="Pfam" id="PF07302">
    <property type="entry name" value="AroM"/>
    <property type="match status" value="1"/>
</dbReference>
<dbReference type="InterPro" id="IPR016032">
    <property type="entry name" value="Sig_transdc_resp-reg_C-effctor"/>
</dbReference>
<dbReference type="EMBL" id="JABXXP010000039">
    <property type="protein sequence ID" value="NVN10427.1"/>
    <property type="molecule type" value="Genomic_DNA"/>
</dbReference>
<evidence type="ECO:0000256" key="1">
    <source>
        <dbReference type="ARBA" id="ARBA00023015"/>
    </source>
</evidence>
<keyword evidence="2" id="KW-0238">DNA-binding</keyword>
<dbReference type="Pfam" id="PF00196">
    <property type="entry name" value="GerE"/>
    <property type="match status" value="1"/>
</dbReference>
<dbReference type="InterPro" id="IPR010843">
    <property type="entry name" value="Uncharacterised_AroM"/>
</dbReference>
<gene>
    <name evidence="6" type="ORF">HUK84_04560</name>
</gene>
<keyword evidence="3" id="KW-0804">Transcription</keyword>
<sequence>MPYRPRCAFVTIGQTPRTDILDEVLRMAQAADLDFDEYGAMNGLDETDIGAQRPREGERGFYTRLAHGGFVSVRASFIEQRLRRLIEIIDRRDYDLIVMLSTGIFETWDTRARLIHSQKLTDLWINALIAGPGPIGIMYHLPTAFDSNLAVNTALVQTTRMVKVAGESPSLDEAARLLRDTDIIVMHSLGYSDAHAVMLAGLVERPVVSVRRLVAGALRTALDELHHDARHPPAGDRQAGPDVLDKLPDSAEPLTPREQDVLRAALTGLSNKEIGRNLAISHRTVAIHRARALAKMQVSSTTELLRRALVKHGG</sequence>
<protein>
    <submittedName>
        <fullName evidence="6">AroM family protein</fullName>
    </submittedName>
</protein>
<dbReference type="PROSITE" id="PS50043">
    <property type="entry name" value="HTH_LUXR_2"/>
    <property type="match status" value="1"/>
</dbReference>
<dbReference type="AlphaFoldDB" id="A0A7Y7IUC3"/>
<name>A0A7Y7IUC3_9PROT</name>
<dbReference type="RefSeq" id="WP_176639203.1">
    <property type="nucleotide sequence ID" value="NZ_JABXXP010000039.1"/>
</dbReference>
<dbReference type="Gene3D" id="1.10.10.10">
    <property type="entry name" value="Winged helix-like DNA-binding domain superfamily/Winged helix DNA-binding domain"/>
    <property type="match status" value="1"/>
</dbReference>
<accession>A0A7Y7IUC3</accession>
<feature type="compositionally biased region" description="Basic and acidic residues" evidence="4">
    <location>
        <begin position="243"/>
        <end position="256"/>
    </location>
</feature>
<feature type="domain" description="HTH luxR-type" evidence="5">
    <location>
        <begin position="247"/>
        <end position="312"/>
    </location>
</feature>
<dbReference type="InterPro" id="IPR000792">
    <property type="entry name" value="Tscrpt_reg_LuxR_C"/>
</dbReference>
<feature type="region of interest" description="Disordered" evidence="4">
    <location>
        <begin position="226"/>
        <end position="256"/>
    </location>
</feature>
<dbReference type="PANTHER" id="PTHR44688:SF16">
    <property type="entry name" value="DNA-BINDING TRANSCRIPTIONAL ACTIVATOR DEVR_DOSR"/>
    <property type="match status" value="1"/>
</dbReference>
<dbReference type="GO" id="GO:0006355">
    <property type="term" value="P:regulation of DNA-templated transcription"/>
    <property type="evidence" value="ECO:0007669"/>
    <property type="project" value="InterPro"/>
</dbReference>
<keyword evidence="1" id="KW-0805">Transcription regulation</keyword>
<evidence type="ECO:0000313" key="6">
    <source>
        <dbReference type="EMBL" id="NVN10427.1"/>
    </source>
</evidence>
<dbReference type="PRINTS" id="PR00038">
    <property type="entry name" value="HTHLUXR"/>
</dbReference>
<evidence type="ECO:0000256" key="3">
    <source>
        <dbReference type="ARBA" id="ARBA00023163"/>
    </source>
</evidence>
<reference evidence="6 7" key="1">
    <citation type="submission" date="2020-06" db="EMBL/GenBank/DDBJ databases">
        <title>Description of novel acetic acid bacteria.</title>
        <authorList>
            <person name="Sombolestani A."/>
        </authorList>
    </citation>
    <scope>NUCLEOTIDE SEQUENCE [LARGE SCALE GENOMIC DNA]</scope>
    <source>
        <strain evidence="6 7">LMG 31431</strain>
    </source>
</reference>
<dbReference type="Proteomes" id="UP000534870">
    <property type="component" value="Unassembled WGS sequence"/>
</dbReference>
<comment type="caution">
    <text evidence="6">The sequence shown here is derived from an EMBL/GenBank/DDBJ whole genome shotgun (WGS) entry which is preliminary data.</text>
</comment>
<dbReference type="SUPFAM" id="SSF46894">
    <property type="entry name" value="C-terminal effector domain of the bipartite response regulators"/>
    <property type="match status" value="1"/>
</dbReference>
<dbReference type="CDD" id="cd06170">
    <property type="entry name" value="LuxR_C_like"/>
    <property type="match status" value="1"/>
</dbReference>
<dbReference type="SMART" id="SM00421">
    <property type="entry name" value="HTH_LUXR"/>
    <property type="match status" value="1"/>
</dbReference>
<dbReference type="PANTHER" id="PTHR44688">
    <property type="entry name" value="DNA-BINDING TRANSCRIPTIONAL ACTIVATOR DEVR_DOSR"/>
    <property type="match status" value="1"/>
</dbReference>
<organism evidence="6 7">
    <name type="scientific">Nguyenibacter vanlangensis</name>
    <dbReference type="NCBI Taxonomy" id="1216886"/>
    <lineage>
        <taxon>Bacteria</taxon>
        <taxon>Pseudomonadati</taxon>
        <taxon>Pseudomonadota</taxon>
        <taxon>Alphaproteobacteria</taxon>
        <taxon>Acetobacterales</taxon>
        <taxon>Acetobacteraceae</taxon>
        <taxon>Nguyenibacter</taxon>
    </lineage>
</organism>
<evidence type="ECO:0000313" key="7">
    <source>
        <dbReference type="Proteomes" id="UP000534870"/>
    </source>
</evidence>
<dbReference type="PROSITE" id="PS00622">
    <property type="entry name" value="HTH_LUXR_1"/>
    <property type="match status" value="1"/>
</dbReference>